<gene>
    <name evidence="8" type="ORF">MIND_01379100</name>
</gene>
<name>A0A8H6S0R9_9AGAR</name>
<keyword evidence="2" id="KW-0479">Metal-binding</keyword>
<dbReference type="AlphaFoldDB" id="A0A8H6S0R9"/>
<dbReference type="PANTHER" id="PTHR47338:SF29">
    <property type="entry name" value="ZN(2)-C6 FUNGAL-TYPE DOMAIN-CONTAINING PROTEIN"/>
    <property type="match status" value="1"/>
</dbReference>
<dbReference type="PROSITE" id="PS00463">
    <property type="entry name" value="ZN2_CY6_FUNGAL_1"/>
    <property type="match status" value="1"/>
</dbReference>
<dbReference type="Gene3D" id="4.10.240.10">
    <property type="entry name" value="Zn(2)-C6 fungal-type DNA-binding domain"/>
    <property type="match status" value="1"/>
</dbReference>
<evidence type="ECO:0000256" key="6">
    <source>
        <dbReference type="SAM" id="MobiDB-lite"/>
    </source>
</evidence>
<dbReference type="SMART" id="SM00066">
    <property type="entry name" value="GAL4"/>
    <property type="match status" value="1"/>
</dbReference>
<keyword evidence="9" id="KW-1185">Reference proteome</keyword>
<feature type="region of interest" description="Disordered" evidence="6">
    <location>
        <begin position="86"/>
        <end position="173"/>
    </location>
</feature>
<evidence type="ECO:0000256" key="2">
    <source>
        <dbReference type="ARBA" id="ARBA00022723"/>
    </source>
</evidence>
<dbReference type="PANTHER" id="PTHR47338">
    <property type="entry name" value="ZN(II)2CYS6 TRANSCRIPTION FACTOR (EUROFUNG)-RELATED"/>
    <property type="match status" value="1"/>
</dbReference>
<dbReference type="InterPro" id="IPR001138">
    <property type="entry name" value="Zn2Cys6_DnaBD"/>
</dbReference>
<proteinExistence type="predicted"/>
<dbReference type="InterPro" id="IPR050815">
    <property type="entry name" value="TF_fung"/>
</dbReference>
<keyword evidence="5" id="KW-0539">Nucleus</keyword>
<feature type="compositionally biased region" description="Low complexity" evidence="6">
    <location>
        <begin position="152"/>
        <end position="169"/>
    </location>
</feature>
<feature type="compositionally biased region" description="Low complexity" evidence="6">
    <location>
        <begin position="522"/>
        <end position="540"/>
    </location>
</feature>
<dbReference type="Proteomes" id="UP000636479">
    <property type="component" value="Unassembled WGS sequence"/>
</dbReference>
<feature type="compositionally biased region" description="Polar residues" evidence="6">
    <location>
        <begin position="541"/>
        <end position="593"/>
    </location>
</feature>
<organism evidence="8 9">
    <name type="scientific">Mycena indigotica</name>
    <dbReference type="NCBI Taxonomy" id="2126181"/>
    <lineage>
        <taxon>Eukaryota</taxon>
        <taxon>Fungi</taxon>
        <taxon>Dikarya</taxon>
        <taxon>Basidiomycota</taxon>
        <taxon>Agaricomycotina</taxon>
        <taxon>Agaricomycetes</taxon>
        <taxon>Agaricomycetidae</taxon>
        <taxon>Agaricales</taxon>
        <taxon>Marasmiineae</taxon>
        <taxon>Mycenaceae</taxon>
        <taxon>Mycena</taxon>
    </lineage>
</organism>
<protein>
    <recommendedName>
        <fullName evidence="7">Zn(2)-C6 fungal-type domain-containing protein</fullName>
    </recommendedName>
</protein>
<evidence type="ECO:0000256" key="1">
    <source>
        <dbReference type="ARBA" id="ARBA00004123"/>
    </source>
</evidence>
<dbReference type="GO" id="GO:0005634">
    <property type="term" value="C:nucleus"/>
    <property type="evidence" value="ECO:0007669"/>
    <property type="project" value="UniProtKB-SubCell"/>
</dbReference>
<dbReference type="GO" id="GO:0008270">
    <property type="term" value="F:zinc ion binding"/>
    <property type="evidence" value="ECO:0007669"/>
    <property type="project" value="InterPro"/>
</dbReference>
<comment type="subcellular location">
    <subcellularLocation>
        <location evidence="1">Nucleus</location>
    </subcellularLocation>
</comment>
<keyword evidence="3" id="KW-0805">Transcription regulation</keyword>
<dbReference type="RefSeq" id="XP_037213211.1">
    <property type="nucleotide sequence ID" value="XM_037370210.1"/>
</dbReference>
<feature type="region of interest" description="Disordered" evidence="6">
    <location>
        <begin position="522"/>
        <end position="606"/>
    </location>
</feature>
<dbReference type="GO" id="GO:0000981">
    <property type="term" value="F:DNA-binding transcription factor activity, RNA polymerase II-specific"/>
    <property type="evidence" value="ECO:0007669"/>
    <property type="project" value="InterPro"/>
</dbReference>
<dbReference type="CDD" id="cd00067">
    <property type="entry name" value="GAL4"/>
    <property type="match status" value="1"/>
</dbReference>
<accession>A0A8H6S0R9</accession>
<feature type="region of interest" description="Disordered" evidence="6">
    <location>
        <begin position="364"/>
        <end position="389"/>
    </location>
</feature>
<dbReference type="Pfam" id="PF00172">
    <property type="entry name" value="Zn_clus"/>
    <property type="match status" value="1"/>
</dbReference>
<dbReference type="PROSITE" id="PS50048">
    <property type="entry name" value="ZN2_CY6_FUNGAL_2"/>
    <property type="match status" value="1"/>
</dbReference>
<dbReference type="SUPFAM" id="SSF57701">
    <property type="entry name" value="Zn2/Cys6 DNA-binding domain"/>
    <property type="match status" value="1"/>
</dbReference>
<dbReference type="CDD" id="cd12148">
    <property type="entry name" value="fungal_TF_MHR"/>
    <property type="match status" value="1"/>
</dbReference>
<evidence type="ECO:0000313" key="8">
    <source>
        <dbReference type="EMBL" id="KAF7289180.1"/>
    </source>
</evidence>
<reference evidence="8" key="1">
    <citation type="submission" date="2020-05" db="EMBL/GenBank/DDBJ databases">
        <title>Mycena genomes resolve the evolution of fungal bioluminescence.</title>
        <authorList>
            <person name="Tsai I.J."/>
        </authorList>
    </citation>
    <scope>NUCLEOTIDE SEQUENCE</scope>
    <source>
        <strain evidence="8">171206Taipei</strain>
    </source>
</reference>
<evidence type="ECO:0000313" key="9">
    <source>
        <dbReference type="Proteomes" id="UP000636479"/>
    </source>
</evidence>
<evidence type="ECO:0000256" key="3">
    <source>
        <dbReference type="ARBA" id="ARBA00023015"/>
    </source>
</evidence>
<dbReference type="InterPro" id="IPR036864">
    <property type="entry name" value="Zn2-C6_fun-type_DNA-bd_sf"/>
</dbReference>
<evidence type="ECO:0000256" key="4">
    <source>
        <dbReference type="ARBA" id="ARBA00023163"/>
    </source>
</evidence>
<sequence length="745" mass="81577">MIADATLSQAGARSVASRPLKRGRACMNCRFLKIKCDGVKPVCGPCRKHPKDDECEYNDGPTRSRTKALEDMVQRLEARLHELEHPEETTPSVTLYDPYSSLPPPPPPGRLTIPQLTLLDSGHRSLPGTPFRSLLPRLQTPVGSQSSPESHLAPLSPPSTTASTPPLSLFGSHGHGPSPSPLGIFDSRAVAVATPDSSVASSLDLLDPQLCERLLHAFLPYASQFGFFLDLEPRRFMLRSQQYPPTSPNSAPALAITLGKSSPALLYTLCTFGAHLSPSRDRATEERFLFRALQACATSTADSNPQWLVHIIQAEVLLAYYFWRTGSLLRARVHFAAAHAFVSGSGLHKPREDAPILAISIEHRHESRPRSPYHSPPTTERRLLPPTDPIDAGERIRAVWVVSGLQQMLSVALDSPSEDLDVQVPWPREIEEYRSDWAEGIRGKSTMKLYLAGQETPQPNESMNAMLSKAQLLLHRVASLQAQAFKSTGVGQQAQAVVATFQSLSALVEALRTQLPLRYSSSNVSSRRSSYSPSHSSGSSEETYPQGRTHSPTYRQQLQQLSAPAAYSQSMRTQTHSPSYASEYQPSQLSSPDYHNVPMPLSSDPATDVDSRVTLAHDLLDGATLRLHDIFVYMYGANVDPSANTQAIRTAMGLLRHAATASARPVSPIVGIVWNLAITTLADELKRLRQQQQGWSTSDGEYEKELRGWLQEGLLALEAAARDSAVMRRELGRAREVVAASGSAL</sequence>
<keyword evidence="4" id="KW-0804">Transcription</keyword>
<evidence type="ECO:0000259" key="7">
    <source>
        <dbReference type="PROSITE" id="PS50048"/>
    </source>
</evidence>
<evidence type="ECO:0000256" key="5">
    <source>
        <dbReference type="ARBA" id="ARBA00023242"/>
    </source>
</evidence>
<comment type="caution">
    <text evidence="8">The sequence shown here is derived from an EMBL/GenBank/DDBJ whole genome shotgun (WGS) entry which is preliminary data.</text>
</comment>
<feature type="domain" description="Zn(2)-C6 fungal-type" evidence="7">
    <location>
        <begin position="25"/>
        <end position="57"/>
    </location>
</feature>
<dbReference type="OrthoDB" id="39175at2759"/>
<dbReference type="GeneID" id="59352726"/>
<dbReference type="EMBL" id="JACAZF010000017">
    <property type="protein sequence ID" value="KAF7289180.1"/>
    <property type="molecule type" value="Genomic_DNA"/>
</dbReference>